<evidence type="ECO:0000256" key="1">
    <source>
        <dbReference type="ARBA" id="ARBA00023002"/>
    </source>
</evidence>
<dbReference type="OMA" id="DEQCISA"/>
<dbReference type="InterPro" id="IPR036291">
    <property type="entry name" value="NAD(P)-bd_dom_sf"/>
</dbReference>
<keyword evidence="4" id="KW-1185">Reference proteome</keyword>
<dbReference type="GO" id="GO:0070403">
    <property type="term" value="F:NAD+ binding"/>
    <property type="evidence" value="ECO:0007669"/>
    <property type="project" value="InterPro"/>
</dbReference>
<dbReference type="EMBL" id="JABCRI010000011">
    <property type="protein sequence ID" value="KAF8397186.1"/>
    <property type="molecule type" value="Genomic_DNA"/>
</dbReference>
<keyword evidence="1" id="KW-0560">Oxidoreductase</keyword>
<evidence type="ECO:0000259" key="2">
    <source>
        <dbReference type="PROSITE" id="PS51176"/>
    </source>
</evidence>
<dbReference type="InterPro" id="IPR003099">
    <property type="entry name" value="Prephen_DH"/>
</dbReference>
<gene>
    <name evidence="3" type="ORF">HHK36_016093</name>
</gene>
<dbReference type="SUPFAM" id="SSF51735">
    <property type="entry name" value="NAD(P)-binding Rossmann-fold domains"/>
    <property type="match status" value="1"/>
</dbReference>
<dbReference type="PANTHER" id="PTHR43207">
    <property type="entry name" value="AROGENATE DEHYDROGENASE-RELATED"/>
    <property type="match status" value="1"/>
</dbReference>
<dbReference type="Proteomes" id="UP000655225">
    <property type="component" value="Unassembled WGS sequence"/>
</dbReference>
<evidence type="ECO:0000313" key="4">
    <source>
        <dbReference type="Proteomes" id="UP000655225"/>
    </source>
</evidence>
<dbReference type="InterPro" id="IPR045011">
    <property type="entry name" value="TYRAAT1/2"/>
</dbReference>
<dbReference type="GO" id="GO:0008977">
    <property type="term" value="F:prephenate dehydrogenase (NAD+) activity"/>
    <property type="evidence" value="ECO:0007669"/>
    <property type="project" value="InterPro"/>
</dbReference>
<accession>A0A835DBM4</accession>
<name>A0A835DBM4_TETSI</name>
<sequence>MSTSSSSTSRTLKIGMVGFGTFSQFLANPMIKQGHTLTAMSRSDHSQLCSQIGITFFSEVEMFLEAENDVILLCTSIISSSDVIRSMPLHRLKRPTLFADVLSVKEHPRDLLLQELPEEADVLCTHPMFGPESGKHGWRDLPFVYERVRIRDQDICARFLQVFEIEARLQRMEQAILDGQYQFEEMGIRIEGVEDRLDGLKGEMQGTQQQERDSLEAKLMGMLTLLQGQMEEMCGEFAIWK</sequence>
<dbReference type="Gene3D" id="3.40.50.720">
    <property type="entry name" value="NAD(P)-binding Rossmann-like Domain"/>
    <property type="match status" value="1"/>
</dbReference>
<dbReference type="GO" id="GO:0006571">
    <property type="term" value="P:tyrosine biosynthetic process"/>
    <property type="evidence" value="ECO:0007669"/>
    <property type="project" value="InterPro"/>
</dbReference>
<protein>
    <recommendedName>
        <fullName evidence="2">Prephenate/arogenate dehydrogenase domain-containing protein</fullName>
    </recommendedName>
</protein>
<comment type="caution">
    <text evidence="3">The sequence shown here is derived from an EMBL/GenBank/DDBJ whole genome shotgun (WGS) entry which is preliminary data.</text>
</comment>
<evidence type="ECO:0000313" key="3">
    <source>
        <dbReference type="EMBL" id="KAF8397186.1"/>
    </source>
</evidence>
<organism evidence="3 4">
    <name type="scientific">Tetracentron sinense</name>
    <name type="common">Spur-leaf</name>
    <dbReference type="NCBI Taxonomy" id="13715"/>
    <lineage>
        <taxon>Eukaryota</taxon>
        <taxon>Viridiplantae</taxon>
        <taxon>Streptophyta</taxon>
        <taxon>Embryophyta</taxon>
        <taxon>Tracheophyta</taxon>
        <taxon>Spermatophyta</taxon>
        <taxon>Magnoliopsida</taxon>
        <taxon>Trochodendrales</taxon>
        <taxon>Trochodendraceae</taxon>
        <taxon>Tetracentron</taxon>
    </lineage>
</organism>
<dbReference type="InterPro" id="IPR046826">
    <property type="entry name" value="PDH_N"/>
</dbReference>
<reference evidence="3 4" key="1">
    <citation type="submission" date="2020-04" db="EMBL/GenBank/DDBJ databases">
        <title>Plant Genome Project.</title>
        <authorList>
            <person name="Zhang R.-G."/>
        </authorList>
    </citation>
    <scope>NUCLEOTIDE SEQUENCE [LARGE SCALE GENOMIC DNA]</scope>
    <source>
        <strain evidence="3">YNK0</strain>
        <tissue evidence="3">Leaf</tissue>
    </source>
</reference>
<dbReference type="Pfam" id="PF02153">
    <property type="entry name" value="PDH_N"/>
    <property type="match status" value="1"/>
</dbReference>
<proteinExistence type="predicted"/>
<dbReference type="GO" id="GO:0033730">
    <property type="term" value="F:arogenate dehydrogenase (NADP+) activity"/>
    <property type="evidence" value="ECO:0007669"/>
    <property type="project" value="InterPro"/>
</dbReference>
<dbReference type="GO" id="GO:0004665">
    <property type="term" value="F:prephenate dehydrogenase (NADP+) activity"/>
    <property type="evidence" value="ECO:0007669"/>
    <property type="project" value="InterPro"/>
</dbReference>
<dbReference type="AlphaFoldDB" id="A0A835DBM4"/>
<dbReference type="PROSITE" id="PS51176">
    <property type="entry name" value="PDH_ADH"/>
    <property type="match status" value="1"/>
</dbReference>
<dbReference type="OrthoDB" id="2414662at2759"/>
<feature type="domain" description="Prephenate/arogenate dehydrogenase" evidence="2">
    <location>
        <begin position="12"/>
        <end position="241"/>
    </location>
</feature>
<dbReference type="PANTHER" id="PTHR43207:SF3">
    <property type="entry name" value="AROGENATE DEHYDROGENASE 1, CHLOROPLASTIC-LIKE"/>
    <property type="match status" value="1"/>
</dbReference>